<evidence type="ECO:0000313" key="2">
    <source>
        <dbReference type="EMBL" id="OSC97278.1"/>
    </source>
</evidence>
<accession>A0A1Y2I803</accession>
<dbReference type="EMBL" id="KZ084154">
    <property type="protein sequence ID" value="OSC97278.1"/>
    <property type="molecule type" value="Genomic_DNA"/>
</dbReference>
<evidence type="ECO:0000256" key="1">
    <source>
        <dbReference type="SAM" id="MobiDB-lite"/>
    </source>
</evidence>
<organism evidence="2 3">
    <name type="scientific">Trametes coccinea (strain BRFM310)</name>
    <name type="common">Pycnoporus coccineus</name>
    <dbReference type="NCBI Taxonomy" id="1353009"/>
    <lineage>
        <taxon>Eukaryota</taxon>
        <taxon>Fungi</taxon>
        <taxon>Dikarya</taxon>
        <taxon>Basidiomycota</taxon>
        <taxon>Agaricomycotina</taxon>
        <taxon>Agaricomycetes</taxon>
        <taxon>Polyporales</taxon>
        <taxon>Polyporaceae</taxon>
        <taxon>Trametes</taxon>
    </lineage>
</organism>
<protein>
    <submittedName>
        <fullName evidence="2">Uncharacterized protein</fullName>
    </submittedName>
</protein>
<name>A0A1Y2I803_TRAC3</name>
<dbReference type="AlphaFoldDB" id="A0A1Y2I803"/>
<feature type="region of interest" description="Disordered" evidence="1">
    <location>
        <begin position="39"/>
        <end position="85"/>
    </location>
</feature>
<keyword evidence="3" id="KW-1185">Reference proteome</keyword>
<reference evidence="2 3" key="1">
    <citation type="journal article" date="2015" name="Biotechnol. Biofuels">
        <title>Enhanced degradation of softwood versus hardwood by the white-rot fungus Pycnoporus coccineus.</title>
        <authorList>
            <person name="Couturier M."/>
            <person name="Navarro D."/>
            <person name="Chevret D."/>
            <person name="Henrissat B."/>
            <person name="Piumi F."/>
            <person name="Ruiz-Duenas F.J."/>
            <person name="Martinez A.T."/>
            <person name="Grigoriev I.V."/>
            <person name="Riley R."/>
            <person name="Lipzen A."/>
            <person name="Berrin J.G."/>
            <person name="Master E.R."/>
            <person name="Rosso M.N."/>
        </authorList>
    </citation>
    <scope>NUCLEOTIDE SEQUENCE [LARGE SCALE GENOMIC DNA]</scope>
    <source>
        <strain evidence="2 3">BRFM310</strain>
    </source>
</reference>
<gene>
    <name evidence="2" type="ORF">PYCCODRAFT_1150244</name>
</gene>
<dbReference type="Proteomes" id="UP000193067">
    <property type="component" value="Unassembled WGS sequence"/>
</dbReference>
<evidence type="ECO:0000313" key="3">
    <source>
        <dbReference type="Proteomes" id="UP000193067"/>
    </source>
</evidence>
<proteinExistence type="predicted"/>
<sequence length="115" mass="12197">MCWALRFGSVCYTYIESLSMCGLQALTDAFGPAGGVGTGSLHRSGRSGRLGLPVNPSTKTESACRVTTPDTGRGTKGSDKRAAPELRVDLTSPLANDSRFNLVVRKPQAAGCYYH</sequence>
<feature type="compositionally biased region" description="Basic and acidic residues" evidence="1">
    <location>
        <begin position="76"/>
        <end position="85"/>
    </location>
</feature>